<feature type="region of interest" description="Disordered" evidence="1">
    <location>
        <begin position="59"/>
        <end position="96"/>
    </location>
</feature>
<evidence type="ECO:0000313" key="2">
    <source>
        <dbReference type="EMBL" id="KAF5363878.1"/>
    </source>
</evidence>
<dbReference type="OrthoDB" id="4232400at2759"/>
<sequence>MAIDKALEVQMVSALSWDGADYDHVSFASFPISTTTLVEIAKARLPRSPRFLFETLITNTSGSSKGGSSNSSSNRNASSSSKSNSNTNSGGGRSDDSYYKPYGGWPGFMHSHGLKPWDLDDVDEGKAILEGYKALDRKADGK</sequence>
<dbReference type="EMBL" id="JAACJO010000001">
    <property type="protein sequence ID" value="KAF5363878.1"/>
    <property type="molecule type" value="Genomic_DNA"/>
</dbReference>
<proteinExistence type="predicted"/>
<dbReference type="AlphaFoldDB" id="A0A8H5LNQ8"/>
<protein>
    <submittedName>
        <fullName evidence="2">Uncharacterized protein</fullName>
    </submittedName>
</protein>
<feature type="compositionally biased region" description="Low complexity" evidence="1">
    <location>
        <begin position="59"/>
        <end position="88"/>
    </location>
</feature>
<gene>
    <name evidence="2" type="ORF">D9756_000067</name>
</gene>
<accession>A0A8H5LNQ8</accession>
<organism evidence="2 3">
    <name type="scientific">Leucocoprinus leucothites</name>
    <dbReference type="NCBI Taxonomy" id="201217"/>
    <lineage>
        <taxon>Eukaryota</taxon>
        <taxon>Fungi</taxon>
        <taxon>Dikarya</taxon>
        <taxon>Basidiomycota</taxon>
        <taxon>Agaricomycotina</taxon>
        <taxon>Agaricomycetes</taxon>
        <taxon>Agaricomycetidae</taxon>
        <taxon>Agaricales</taxon>
        <taxon>Agaricineae</taxon>
        <taxon>Agaricaceae</taxon>
        <taxon>Leucocoprinus</taxon>
    </lineage>
</organism>
<evidence type="ECO:0000256" key="1">
    <source>
        <dbReference type="SAM" id="MobiDB-lite"/>
    </source>
</evidence>
<name>A0A8H5LNQ8_9AGAR</name>
<keyword evidence="3" id="KW-1185">Reference proteome</keyword>
<reference evidence="2 3" key="1">
    <citation type="journal article" date="2020" name="ISME J.">
        <title>Uncovering the hidden diversity of litter-decomposition mechanisms in mushroom-forming fungi.</title>
        <authorList>
            <person name="Floudas D."/>
            <person name="Bentzer J."/>
            <person name="Ahren D."/>
            <person name="Johansson T."/>
            <person name="Persson P."/>
            <person name="Tunlid A."/>
        </authorList>
    </citation>
    <scope>NUCLEOTIDE SEQUENCE [LARGE SCALE GENOMIC DNA]</scope>
    <source>
        <strain evidence="2 3">CBS 146.42</strain>
    </source>
</reference>
<comment type="caution">
    <text evidence="2">The sequence shown here is derived from an EMBL/GenBank/DDBJ whole genome shotgun (WGS) entry which is preliminary data.</text>
</comment>
<evidence type="ECO:0000313" key="3">
    <source>
        <dbReference type="Proteomes" id="UP000559027"/>
    </source>
</evidence>
<dbReference type="Proteomes" id="UP000559027">
    <property type="component" value="Unassembled WGS sequence"/>
</dbReference>